<dbReference type="AlphaFoldDB" id="A0A1H6KIL3"/>
<name>A0A1H6KIL3_9FLAO</name>
<sequence>MKKVFLSMAAIAFVAVGSLTVTSCGSDDSNPTPPEPPVTTGSKFTWAGTDYTMDMTTTGVVVNAENQMIGYNIGTEEEPVLATRWIFISHEGEGTSDWQTAENALWTQIFVPVNGDTPVYPQEAEEVFLLGTEVIVGGESVADPEGITAFNINIAVWDEEGEKINYTTSTTFAEGTVNLDFDGLMYGPLGFTLSGGKSASNFTSFKATQLTKKSVDLNNVEKIDNTKLTKVVK</sequence>
<feature type="region of interest" description="Disordered" evidence="1">
    <location>
        <begin position="23"/>
        <end position="43"/>
    </location>
</feature>
<evidence type="ECO:0000313" key="3">
    <source>
        <dbReference type="EMBL" id="SEH71335.1"/>
    </source>
</evidence>
<keyword evidence="4" id="KW-1185">Reference proteome</keyword>
<protein>
    <recommendedName>
        <fullName evidence="5">Lipid-binding hydrolase</fullName>
    </recommendedName>
</protein>
<proteinExistence type="predicted"/>
<evidence type="ECO:0008006" key="5">
    <source>
        <dbReference type="Google" id="ProtNLM"/>
    </source>
</evidence>
<accession>A0A1H6KIL3</accession>
<dbReference type="EMBL" id="FNXE01000010">
    <property type="protein sequence ID" value="SEH71335.1"/>
    <property type="molecule type" value="Genomic_DNA"/>
</dbReference>
<dbReference type="PROSITE" id="PS51257">
    <property type="entry name" value="PROKAR_LIPOPROTEIN"/>
    <property type="match status" value="1"/>
</dbReference>
<organism evidence="3 4">
    <name type="scientific">Paenimyroides marinum</name>
    <dbReference type="NCBI Taxonomy" id="1159016"/>
    <lineage>
        <taxon>Bacteria</taxon>
        <taxon>Pseudomonadati</taxon>
        <taxon>Bacteroidota</taxon>
        <taxon>Flavobacteriia</taxon>
        <taxon>Flavobacteriales</taxon>
        <taxon>Flavobacteriaceae</taxon>
        <taxon>Paenimyroides</taxon>
    </lineage>
</organism>
<reference evidence="3 4" key="1">
    <citation type="submission" date="2016-10" db="EMBL/GenBank/DDBJ databases">
        <authorList>
            <person name="de Groot N.N."/>
        </authorList>
    </citation>
    <scope>NUCLEOTIDE SEQUENCE [LARGE SCALE GENOMIC DNA]</scope>
    <source>
        <strain evidence="3 4">CGMCC 1.10825</strain>
    </source>
</reference>
<evidence type="ECO:0000256" key="2">
    <source>
        <dbReference type="SAM" id="SignalP"/>
    </source>
</evidence>
<gene>
    <name evidence="3" type="ORF">SAMN02927937_01007</name>
</gene>
<dbReference type="Proteomes" id="UP000199634">
    <property type="component" value="Unassembled WGS sequence"/>
</dbReference>
<dbReference type="RefSeq" id="WP_143037737.1">
    <property type="nucleotide sequence ID" value="NZ_FNXE01000010.1"/>
</dbReference>
<keyword evidence="2" id="KW-0732">Signal</keyword>
<evidence type="ECO:0000313" key="4">
    <source>
        <dbReference type="Proteomes" id="UP000199634"/>
    </source>
</evidence>
<dbReference type="OrthoDB" id="1122951at2"/>
<feature type="chain" id="PRO_5011559179" description="Lipid-binding hydrolase" evidence="2">
    <location>
        <begin position="24"/>
        <end position="233"/>
    </location>
</feature>
<feature type="signal peptide" evidence="2">
    <location>
        <begin position="1"/>
        <end position="23"/>
    </location>
</feature>
<evidence type="ECO:0000256" key="1">
    <source>
        <dbReference type="SAM" id="MobiDB-lite"/>
    </source>
</evidence>